<protein>
    <submittedName>
        <fullName evidence="1">Uncharacterized protein</fullName>
    </submittedName>
</protein>
<reference evidence="1 2" key="1">
    <citation type="journal article" date="2018" name="New Phytol.">
        <title>Phylogenomics of Endogonaceae and evolution of mycorrhizas within Mucoromycota.</title>
        <authorList>
            <person name="Chang Y."/>
            <person name="Desiro A."/>
            <person name="Na H."/>
            <person name="Sandor L."/>
            <person name="Lipzen A."/>
            <person name="Clum A."/>
            <person name="Barry K."/>
            <person name="Grigoriev I.V."/>
            <person name="Martin F.M."/>
            <person name="Stajich J.E."/>
            <person name="Smith M.E."/>
            <person name="Bonito G."/>
            <person name="Spatafora J.W."/>
        </authorList>
    </citation>
    <scope>NUCLEOTIDE SEQUENCE [LARGE SCALE GENOMIC DNA]</scope>
    <source>
        <strain evidence="1 2">AD002</strain>
    </source>
</reference>
<dbReference type="AlphaFoldDB" id="A0A433QMV9"/>
<name>A0A433QMV9_9FUNG</name>
<comment type="caution">
    <text evidence="1">The sequence shown here is derived from an EMBL/GenBank/DDBJ whole genome shotgun (WGS) entry which is preliminary data.</text>
</comment>
<sequence length="148" mass="15325">MSLYSVDSSGSGEALASSTASSTTWRASLSMVYGNDGEDGRSGGVPNRDLFKIPLPSGLPINTYLDLCLGRHAEVKDPLLQAGDGVACRAHVLDLLTRTISGARIGHGVTTVAIGDHLNHDRALAGTSPLLGVTARLAHGEDVHAVNL</sequence>
<gene>
    <name evidence="1" type="ORF">BC938DRAFT_478446</name>
</gene>
<dbReference type="EMBL" id="RBNJ01003282">
    <property type="protein sequence ID" value="RUS31111.1"/>
    <property type="molecule type" value="Genomic_DNA"/>
</dbReference>
<keyword evidence="2" id="KW-1185">Reference proteome</keyword>
<dbReference type="Proteomes" id="UP000274822">
    <property type="component" value="Unassembled WGS sequence"/>
</dbReference>
<proteinExistence type="predicted"/>
<evidence type="ECO:0000313" key="2">
    <source>
        <dbReference type="Proteomes" id="UP000274822"/>
    </source>
</evidence>
<accession>A0A433QMV9</accession>
<evidence type="ECO:0000313" key="1">
    <source>
        <dbReference type="EMBL" id="RUS31111.1"/>
    </source>
</evidence>
<organism evidence="1 2">
    <name type="scientific">Jimgerdemannia flammicorona</name>
    <dbReference type="NCBI Taxonomy" id="994334"/>
    <lineage>
        <taxon>Eukaryota</taxon>
        <taxon>Fungi</taxon>
        <taxon>Fungi incertae sedis</taxon>
        <taxon>Mucoromycota</taxon>
        <taxon>Mucoromycotina</taxon>
        <taxon>Endogonomycetes</taxon>
        <taxon>Endogonales</taxon>
        <taxon>Endogonaceae</taxon>
        <taxon>Jimgerdemannia</taxon>
    </lineage>
</organism>